<protein>
    <submittedName>
        <fullName evidence="1">Uncharacterized protein</fullName>
    </submittedName>
</protein>
<dbReference type="EMBL" id="JADLQX010000006">
    <property type="protein sequence ID" value="MBF6297956.1"/>
    <property type="molecule type" value="Genomic_DNA"/>
</dbReference>
<dbReference type="RefSeq" id="WP_195129428.1">
    <property type="nucleotide sequence ID" value="NZ_JADLQX010000006.1"/>
</dbReference>
<comment type="caution">
    <text evidence="1">The sequence shown here is derived from an EMBL/GenBank/DDBJ whole genome shotgun (WGS) entry which is preliminary data.</text>
</comment>
<sequence length="85" mass="9718">MAAAFGTLAPGAVPQRQIDEIVQACQVEPAFMEMYRSTPTDDEVTNQHVVLWDPYREEFVTHLMRASIFKYPPRPWDQLVLQAPA</sequence>
<proteinExistence type="predicted"/>
<organism evidence="1 2">
    <name type="scientific">Nocardia amamiensis</name>
    <dbReference type="NCBI Taxonomy" id="404578"/>
    <lineage>
        <taxon>Bacteria</taxon>
        <taxon>Bacillati</taxon>
        <taxon>Actinomycetota</taxon>
        <taxon>Actinomycetes</taxon>
        <taxon>Mycobacteriales</taxon>
        <taxon>Nocardiaceae</taxon>
        <taxon>Nocardia</taxon>
    </lineage>
</organism>
<keyword evidence="2" id="KW-1185">Reference proteome</keyword>
<evidence type="ECO:0000313" key="2">
    <source>
        <dbReference type="Proteomes" id="UP000702209"/>
    </source>
</evidence>
<gene>
    <name evidence="1" type="ORF">IU459_10400</name>
</gene>
<accession>A0ABS0CNU7</accession>
<dbReference type="Proteomes" id="UP000702209">
    <property type="component" value="Unassembled WGS sequence"/>
</dbReference>
<evidence type="ECO:0000313" key="1">
    <source>
        <dbReference type="EMBL" id="MBF6297956.1"/>
    </source>
</evidence>
<name>A0ABS0CNU7_9NOCA</name>
<reference evidence="1 2" key="1">
    <citation type="submission" date="2020-10" db="EMBL/GenBank/DDBJ databases">
        <title>Identification of Nocardia species via Next-generation sequencing and recognition of intraspecies genetic diversity.</title>
        <authorList>
            <person name="Li P."/>
            <person name="Li P."/>
            <person name="Lu B."/>
        </authorList>
    </citation>
    <scope>NUCLEOTIDE SEQUENCE [LARGE SCALE GENOMIC DNA]</scope>
    <source>
        <strain evidence="1 2">BJ06-0157</strain>
    </source>
</reference>